<proteinExistence type="predicted"/>
<feature type="region of interest" description="Disordered" evidence="1">
    <location>
        <begin position="61"/>
        <end position="117"/>
    </location>
</feature>
<reference evidence="3 4" key="1">
    <citation type="submission" date="2020-02" db="EMBL/GenBank/DDBJ databases">
        <authorList>
            <person name="Kim M.K."/>
        </authorList>
    </citation>
    <scope>NUCLEOTIDE SEQUENCE [LARGE SCALE GENOMIC DNA]</scope>
    <source>
        <strain evidence="3 4">17J57-3</strain>
    </source>
</reference>
<feature type="domain" description="CHRD" evidence="2">
    <location>
        <begin position="114"/>
        <end position="233"/>
    </location>
</feature>
<gene>
    <name evidence="3" type="ORF">G3574_27075</name>
</gene>
<evidence type="ECO:0000256" key="1">
    <source>
        <dbReference type="SAM" id="MobiDB-lite"/>
    </source>
</evidence>
<evidence type="ECO:0000313" key="3">
    <source>
        <dbReference type="EMBL" id="NEX64759.1"/>
    </source>
</evidence>
<dbReference type="InterPro" id="IPR010895">
    <property type="entry name" value="CHRD"/>
</dbReference>
<dbReference type="Pfam" id="PF07452">
    <property type="entry name" value="CHRD"/>
    <property type="match status" value="1"/>
</dbReference>
<dbReference type="RefSeq" id="WP_163968691.1">
    <property type="nucleotide sequence ID" value="NZ_JAAIVB010000085.1"/>
</dbReference>
<organism evidence="3 4">
    <name type="scientific">Noviherbaspirillum galbum</name>
    <dbReference type="NCBI Taxonomy" id="2709383"/>
    <lineage>
        <taxon>Bacteria</taxon>
        <taxon>Pseudomonadati</taxon>
        <taxon>Pseudomonadota</taxon>
        <taxon>Betaproteobacteria</taxon>
        <taxon>Burkholderiales</taxon>
        <taxon>Oxalobacteraceae</taxon>
        <taxon>Noviherbaspirillum</taxon>
    </lineage>
</organism>
<dbReference type="AlphaFoldDB" id="A0A6B3SZV9"/>
<comment type="caution">
    <text evidence="3">The sequence shown here is derived from an EMBL/GenBank/DDBJ whole genome shotgun (WGS) entry which is preliminary data.</text>
</comment>
<accession>A0A6B3SZV9</accession>
<feature type="compositionally biased region" description="Low complexity" evidence="1">
    <location>
        <begin position="65"/>
        <end position="104"/>
    </location>
</feature>
<dbReference type="Proteomes" id="UP000482155">
    <property type="component" value="Unassembled WGS sequence"/>
</dbReference>
<protein>
    <submittedName>
        <fullName evidence="3">CHRD domain-containing protein</fullName>
    </submittedName>
</protein>
<dbReference type="SMART" id="SM00754">
    <property type="entry name" value="CHRD"/>
    <property type="match status" value="1"/>
</dbReference>
<evidence type="ECO:0000259" key="2">
    <source>
        <dbReference type="PROSITE" id="PS50933"/>
    </source>
</evidence>
<keyword evidence="4" id="KW-1185">Reference proteome</keyword>
<dbReference type="EMBL" id="JAAIVB010000085">
    <property type="protein sequence ID" value="NEX64759.1"/>
    <property type="molecule type" value="Genomic_DNA"/>
</dbReference>
<dbReference type="PROSITE" id="PS50933">
    <property type="entry name" value="CHRD"/>
    <property type="match status" value="1"/>
</dbReference>
<sequence>MISPEVMNHCSTAADIPLKRTRFRELLNRRWGVKMELERMKRLLNAVAVFAILSGCGGGGGGDGAPAASGTSGTSGTSDTSGTSAAAAPSAPASTATPVSAPAPASTPTPSPAAPVSINMSLSGAQEVPPNQSGAGGTGTLTLDTATRQYSATVTTTGIAGTAAHIHNGAPGVAGPILFPMTQSPAGSGTWVVSGQLTADQMNALLAGQYYVNVHSAALPNGEIRAQIVPAQATTTATADPNSAPRDVTY</sequence>
<evidence type="ECO:0000313" key="4">
    <source>
        <dbReference type="Proteomes" id="UP000482155"/>
    </source>
</evidence>
<name>A0A6B3SZV9_9BURK</name>